<feature type="transmembrane region" description="Helical" evidence="13">
    <location>
        <begin position="72"/>
        <end position="90"/>
    </location>
</feature>
<dbReference type="Proteomes" id="UP000289166">
    <property type="component" value="Unassembled WGS sequence"/>
</dbReference>
<dbReference type="Gene3D" id="3.30.870.10">
    <property type="entry name" value="Endonuclease Chain A"/>
    <property type="match status" value="2"/>
</dbReference>
<keyword evidence="11" id="KW-1208">Phospholipid metabolism</keyword>
<dbReference type="InterPro" id="IPR001736">
    <property type="entry name" value="PLipase_D/transphosphatidylase"/>
</dbReference>
<feature type="transmembrane region" description="Helical" evidence="13">
    <location>
        <begin position="12"/>
        <end position="34"/>
    </location>
</feature>
<feature type="domain" description="PLD phosphodiesterase" evidence="14">
    <location>
        <begin position="427"/>
        <end position="454"/>
    </location>
</feature>
<dbReference type="GO" id="GO:0005886">
    <property type="term" value="C:plasma membrane"/>
    <property type="evidence" value="ECO:0007669"/>
    <property type="project" value="UniProtKB-SubCell"/>
</dbReference>
<dbReference type="SMART" id="SM00155">
    <property type="entry name" value="PLDc"/>
    <property type="match status" value="2"/>
</dbReference>
<dbReference type="EMBL" id="RLII01000001">
    <property type="protein sequence ID" value="RXE60768.1"/>
    <property type="molecule type" value="Genomic_DNA"/>
</dbReference>
<name>A0A4Q0I8N1_9FIRM</name>
<evidence type="ECO:0000256" key="5">
    <source>
        <dbReference type="ARBA" id="ARBA00022692"/>
    </source>
</evidence>
<feature type="transmembrane region" description="Helical" evidence="13">
    <location>
        <begin position="40"/>
        <end position="60"/>
    </location>
</feature>
<dbReference type="InterPro" id="IPR027379">
    <property type="entry name" value="CLS_N"/>
</dbReference>
<keyword evidence="8" id="KW-0443">Lipid metabolism</keyword>
<evidence type="ECO:0000256" key="10">
    <source>
        <dbReference type="ARBA" id="ARBA00023209"/>
    </source>
</evidence>
<keyword evidence="10" id="KW-0594">Phospholipid biosynthesis</keyword>
<keyword evidence="9 13" id="KW-0472">Membrane</keyword>
<evidence type="ECO:0000256" key="6">
    <source>
        <dbReference type="ARBA" id="ARBA00022737"/>
    </source>
</evidence>
<dbReference type="SUPFAM" id="SSF56024">
    <property type="entry name" value="Phospholipase D/nuclease"/>
    <property type="match status" value="2"/>
</dbReference>
<dbReference type="NCBIfam" id="TIGR04265">
    <property type="entry name" value="bac_cardiolipin"/>
    <property type="match status" value="1"/>
</dbReference>
<gene>
    <name evidence="15" type="primary">cls</name>
    <name evidence="15" type="ORF">EFD62_02285</name>
</gene>
<evidence type="ECO:0000313" key="15">
    <source>
        <dbReference type="EMBL" id="RXE60768.1"/>
    </source>
</evidence>
<comment type="subcellular location">
    <subcellularLocation>
        <location evidence="1">Cell membrane</location>
        <topology evidence="1">Multi-pass membrane protein</topology>
    </subcellularLocation>
</comment>
<dbReference type="Pfam" id="PF13091">
    <property type="entry name" value="PLDc_2"/>
    <property type="match status" value="2"/>
</dbReference>
<dbReference type="InterPro" id="IPR022924">
    <property type="entry name" value="Cardiolipin_synthase"/>
</dbReference>
<protein>
    <recommendedName>
        <fullName evidence="12">Cardiolipin synthase</fullName>
        <ecNumber evidence="12">2.7.8.-</ecNumber>
    </recommendedName>
</protein>
<dbReference type="AlphaFoldDB" id="A0A4Q0I8N1"/>
<evidence type="ECO:0000256" key="11">
    <source>
        <dbReference type="ARBA" id="ARBA00023264"/>
    </source>
</evidence>
<proteinExistence type="predicted"/>
<dbReference type="GO" id="GO:0032049">
    <property type="term" value="P:cardiolipin biosynthetic process"/>
    <property type="evidence" value="ECO:0007669"/>
    <property type="project" value="UniProtKB-UniRule"/>
</dbReference>
<accession>A0A4Q0I8N1</accession>
<dbReference type="PANTHER" id="PTHR21248">
    <property type="entry name" value="CARDIOLIPIN SYNTHASE"/>
    <property type="match status" value="1"/>
</dbReference>
<keyword evidence="4" id="KW-0808">Transferase</keyword>
<keyword evidence="6" id="KW-0677">Repeat</keyword>
<keyword evidence="7 13" id="KW-1133">Transmembrane helix</keyword>
<dbReference type="PROSITE" id="PS50035">
    <property type="entry name" value="PLD"/>
    <property type="match status" value="2"/>
</dbReference>
<evidence type="ECO:0000256" key="8">
    <source>
        <dbReference type="ARBA" id="ARBA00023098"/>
    </source>
</evidence>
<evidence type="ECO:0000256" key="13">
    <source>
        <dbReference type="SAM" id="Phobius"/>
    </source>
</evidence>
<dbReference type="CDD" id="cd09154">
    <property type="entry name" value="PLDc_SMU_988_like_1"/>
    <property type="match status" value="1"/>
</dbReference>
<evidence type="ECO:0000256" key="9">
    <source>
        <dbReference type="ARBA" id="ARBA00023136"/>
    </source>
</evidence>
<comment type="caution">
    <text evidence="15">The sequence shown here is derived from an EMBL/GenBank/DDBJ whole genome shotgun (WGS) entry which is preliminary data.</text>
</comment>
<reference evidence="16" key="1">
    <citation type="submission" date="2018-11" db="EMBL/GenBank/DDBJ databases">
        <title>Genome sequencing of a novel mesophilic and cellulolytic organism within the genus Hungateiclostridium.</title>
        <authorList>
            <person name="Rettenmaier R."/>
            <person name="Liebl W."/>
            <person name="Zverlov V."/>
        </authorList>
    </citation>
    <scope>NUCLEOTIDE SEQUENCE [LARGE SCALE GENOMIC DNA]</scope>
    <source>
        <strain evidence="16">N2K1</strain>
    </source>
</reference>
<dbReference type="OrthoDB" id="9762009at2"/>
<evidence type="ECO:0000259" key="14">
    <source>
        <dbReference type="PROSITE" id="PS50035"/>
    </source>
</evidence>
<dbReference type="InterPro" id="IPR025202">
    <property type="entry name" value="PLD-like_dom"/>
</dbReference>
<feature type="domain" description="PLD phosphodiesterase" evidence="14">
    <location>
        <begin position="248"/>
        <end position="275"/>
    </location>
</feature>
<dbReference type="CDD" id="cd09160">
    <property type="entry name" value="PLDc_SMU_988_like_2"/>
    <property type="match status" value="1"/>
</dbReference>
<dbReference type="Pfam" id="PF13396">
    <property type="entry name" value="PLDc_N"/>
    <property type="match status" value="1"/>
</dbReference>
<evidence type="ECO:0000256" key="3">
    <source>
        <dbReference type="ARBA" id="ARBA00022516"/>
    </source>
</evidence>
<evidence type="ECO:0000256" key="1">
    <source>
        <dbReference type="ARBA" id="ARBA00004651"/>
    </source>
</evidence>
<sequence>MWSRMKSIIKFLYHRVVLISLAIVIQLVVLISVILRFNDYFVFFYWASLIISVVEVFWIVNGKSNPSYKIAWIIPILLFPIFGGLFYIFFGGKKLSRYEKKKLRSIGLKVENALVPQPLVLSEIMLHDDGAAVQSRYIQNIAYYPPHKNSTGEYLPIGEKKFERLKEELEKAEHFIFMEYFIIEEGVMWNSILDILAAKAKKGVDVRIIYDDMGCLLLLPYNYSKKLESMGIKCCVFNPVSPILSARINNRDHRKIAIIDGHTGFTGGINLADEYINEVKKHGYWKDTAIMVKGEAVWNMTVMFLSMWDYLRGIDEDFNKFRYKLTNGDERHDGYFQPFSDSPFDDETVGETVYLNLLNKAKRYVYITTPYLVIDYKMTQALASAAKSGIDVRIITPHIEDKWYVHAVTRSNYRFLVESGVKIYEYTPGFIHSKTFVSDDEYAVVGTINMDYRSFYLHFECGVWTYKSKSVLAIKEDFLSTLEVCAQITMDMINKAKWYKNLLGTLLRIFAPLM</sequence>
<evidence type="ECO:0000256" key="7">
    <source>
        <dbReference type="ARBA" id="ARBA00022989"/>
    </source>
</evidence>
<keyword evidence="5 13" id="KW-0812">Transmembrane</keyword>
<dbReference type="EC" id="2.7.8.-" evidence="12"/>
<evidence type="ECO:0000256" key="2">
    <source>
        <dbReference type="ARBA" id="ARBA00022475"/>
    </source>
</evidence>
<evidence type="ECO:0000313" key="16">
    <source>
        <dbReference type="Proteomes" id="UP000289166"/>
    </source>
</evidence>
<keyword evidence="3" id="KW-0444">Lipid biosynthesis</keyword>
<keyword evidence="2" id="KW-1003">Cell membrane</keyword>
<dbReference type="PANTHER" id="PTHR21248:SF22">
    <property type="entry name" value="PHOSPHOLIPASE D"/>
    <property type="match status" value="1"/>
</dbReference>
<evidence type="ECO:0000256" key="12">
    <source>
        <dbReference type="NCBIfam" id="TIGR04265"/>
    </source>
</evidence>
<organism evidence="15 16">
    <name type="scientific">Acetivibrio mesophilus</name>
    <dbReference type="NCBI Taxonomy" id="2487273"/>
    <lineage>
        <taxon>Bacteria</taxon>
        <taxon>Bacillati</taxon>
        <taxon>Bacillota</taxon>
        <taxon>Clostridia</taxon>
        <taxon>Eubacteriales</taxon>
        <taxon>Oscillospiraceae</taxon>
        <taxon>Acetivibrio</taxon>
    </lineage>
</organism>
<keyword evidence="16" id="KW-1185">Reference proteome</keyword>
<dbReference type="GO" id="GO:0008808">
    <property type="term" value="F:cardiolipin synthase activity"/>
    <property type="evidence" value="ECO:0007669"/>
    <property type="project" value="UniProtKB-UniRule"/>
</dbReference>
<evidence type="ECO:0000256" key="4">
    <source>
        <dbReference type="ARBA" id="ARBA00022679"/>
    </source>
</evidence>